<dbReference type="Proteomes" id="UP000095287">
    <property type="component" value="Unplaced"/>
</dbReference>
<sequence length="171" mass="18341">YRAEQRNLMVDSLMGGFWAGTVQFNPLISVTILAMMGMNNVAAGGVRLPADADPLSAGAGLGVLPPGDQAGRAQAQPQCAEPHRQPHRPVQPRLMERPAATALSAVPAGPGPGRDRDHRHRPLQDHQRCPGFADSMVWLNEADKALYAAKQSGRNKVNVARGEVVPLRLAY</sequence>
<protein>
    <submittedName>
        <fullName evidence="4">MASE2 domain-containing protein</fullName>
    </submittedName>
</protein>
<dbReference type="AlphaFoldDB" id="A0A1I8AWG8"/>
<dbReference type="WBParaSite" id="L893_g9794.t1">
    <property type="protein sequence ID" value="L893_g9794.t1"/>
    <property type="gene ID" value="L893_g9794"/>
</dbReference>
<feature type="domain" description="MASE2" evidence="2">
    <location>
        <begin position="1"/>
        <end position="34"/>
    </location>
</feature>
<keyword evidence="3" id="KW-1185">Reference proteome</keyword>
<dbReference type="Pfam" id="PF05230">
    <property type="entry name" value="MASE2"/>
    <property type="match status" value="1"/>
</dbReference>
<reference evidence="4" key="1">
    <citation type="submission" date="2016-11" db="UniProtKB">
        <authorList>
            <consortium name="WormBaseParasite"/>
        </authorList>
    </citation>
    <scope>IDENTIFICATION</scope>
</reference>
<organism evidence="3 4">
    <name type="scientific">Steinernema glaseri</name>
    <dbReference type="NCBI Taxonomy" id="37863"/>
    <lineage>
        <taxon>Eukaryota</taxon>
        <taxon>Metazoa</taxon>
        <taxon>Ecdysozoa</taxon>
        <taxon>Nematoda</taxon>
        <taxon>Chromadorea</taxon>
        <taxon>Rhabditida</taxon>
        <taxon>Tylenchina</taxon>
        <taxon>Panagrolaimomorpha</taxon>
        <taxon>Strongyloidoidea</taxon>
        <taxon>Steinernematidae</taxon>
        <taxon>Steinernema</taxon>
    </lineage>
</organism>
<dbReference type="InterPro" id="IPR007894">
    <property type="entry name" value="MASE2"/>
</dbReference>
<accession>A0A1I8AWG8</accession>
<evidence type="ECO:0000313" key="4">
    <source>
        <dbReference type="WBParaSite" id="L893_g9794.t1"/>
    </source>
</evidence>
<name>A0A1I8AWG8_9BILA</name>
<evidence type="ECO:0000256" key="1">
    <source>
        <dbReference type="SAM" id="MobiDB-lite"/>
    </source>
</evidence>
<proteinExistence type="predicted"/>
<evidence type="ECO:0000313" key="3">
    <source>
        <dbReference type="Proteomes" id="UP000095287"/>
    </source>
</evidence>
<evidence type="ECO:0000259" key="2">
    <source>
        <dbReference type="Pfam" id="PF05230"/>
    </source>
</evidence>
<feature type="region of interest" description="Disordered" evidence="1">
    <location>
        <begin position="59"/>
        <end position="128"/>
    </location>
</feature>